<keyword evidence="3" id="KW-1185">Reference proteome</keyword>
<evidence type="ECO:0000313" key="2">
    <source>
        <dbReference type="Ensembl" id="ENSSBOP00000007200.1"/>
    </source>
</evidence>
<evidence type="ECO:0000256" key="1">
    <source>
        <dbReference type="ARBA" id="ARBA00023186"/>
    </source>
</evidence>
<dbReference type="GO" id="GO:0051082">
    <property type="term" value="F:unfolded protein binding"/>
    <property type="evidence" value="ECO:0007669"/>
    <property type="project" value="InterPro"/>
</dbReference>
<proteinExistence type="predicted"/>
<reference evidence="2" key="2">
    <citation type="submission" date="2025-09" db="UniProtKB">
        <authorList>
            <consortium name="Ensembl"/>
        </authorList>
    </citation>
    <scope>IDENTIFICATION</scope>
</reference>
<dbReference type="Ensembl" id="ENSSBOT00000023955.1">
    <property type="protein sequence ID" value="ENSSBOP00000007200.1"/>
    <property type="gene ID" value="ENSSBOG00000020561.1"/>
</dbReference>
<organism evidence="2 3">
    <name type="scientific">Saimiri boliviensis boliviensis</name>
    <name type="common">Bolivian squirrel monkey</name>
    <dbReference type="NCBI Taxonomy" id="39432"/>
    <lineage>
        <taxon>Eukaryota</taxon>
        <taxon>Metazoa</taxon>
        <taxon>Chordata</taxon>
        <taxon>Craniata</taxon>
        <taxon>Vertebrata</taxon>
        <taxon>Euteleostomi</taxon>
        <taxon>Mammalia</taxon>
        <taxon>Eutheria</taxon>
        <taxon>Euarchontoglires</taxon>
        <taxon>Primates</taxon>
        <taxon>Haplorrhini</taxon>
        <taxon>Platyrrhini</taxon>
        <taxon>Cebidae</taxon>
        <taxon>Saimiriinae</taxon>
        <taxon>Saimiri</taxon>
    </lineage>
</organism>
<accession>A0A2K6SII7</accession>
<dbReference type="STRING" id="39432.ENSSBOP00000007200"/>
<dbReference type="AlphaFoldDB" id="A0A2K6SII7"/>
<dbReference type="OMA" id="ISMSTKM"/>
<protein>
    <submittedName>
        <fullName evidence="2">Uncharacterized protein</fullName>
    </submittedName>
</protein>
<sequence length="52" mass="5770">MGGLGNFKPISTSTKIVNGRKITTKRIVENGQERVESLTINGKEQLLRLDNN</sequence>
<evidence type="ECO:0000313" key="3">
    <source>
        <dbReference type="Proteomes" id="UP000233220"/>
    </source>
</evidence>
<reference evidence="2" key="1">
    <citation type="submission" date="2025-08" db="UniProtKB">
        <authorList>
            <consortium name="Ensembl"/>
        </authorList>
    </citation>
    <scope>IDENTIFICATION</scope>
</reference>
<dbReference type="GO" id="GO:0030544">
    <property type="term" value="F:Hsp70 protein binding"/>
    <property type="evidence" value="ECO:0007669"/>
    <property type="project" value="InterPro"/>
</dbReference>
<dbReference type="PANTHER" id="PTHR45168:SF4">
    <property type="entry name" value="SIMILAR TO DNAJ HOMOLOG SUBFAMILY B MEMBER 6 (HEAT SHOCK PROTEIN J2) (HSJ-2) (MRJ) (MDJ4)"/>
    <property type="match status" value="1"/>
</dbReference>
<name>A0A2K6SII7_SAIBB</name>
<dbReference type="InterPro" id="IPR043183">
    <property type="entry name" value="DNJB2/6-like"/>
</dbReference>
<keyword evidence="1" id="KW-0143">Chaperone</keyword>
<dbReference type="PANTHER" id="PTHR45168">
    <property type="entry name" value="DNAJ HOMOLOG SUBFAMILY B MEMBER 2"/>
    <property type="match status" value="1"/>
</dbReference>
<dbReference type="GeneTree" id="ENSGT00960000186788"/>
<dbReference type="Proteomes" id="UP000233220">
    <property type="component" value="Unplaced"/>
</dbReference>